<evidence type="ECO:0000313" key="1">
    <source>
        <dbReference type="EMBL" id="QCS44694.1"/>
    </source>
</evidence>
<name>A0A4P8WMN6_9EURY</name>
<dbReference type="KEGG" id="nvr:FEJ81_20575"/>
<dbReference type="AlphaFoldDB" id="A0A4P8WMN6"/>
<dbReference type="GeneID" id="40267723"/>
<dbReference type="Proteomes" id="UP000302218">
    <property type="component" value="Plasmid pNVE500"/>
</dbReference>
<gene>
    <name evidence="1" type="ORF">FEJ81_20575</name>
</gene>
<geneLocation type="plasmid" evidence="2">
    <name>pnve500</name>
</geneLocation>
<dbReference type="EMBL" id="CP040331">
    <property type="protein sequence ID" value="QCS44694.1"/>
    <property type="molecule type" value="Genomic_DNA"/>
</dbReference>
<dbReference type="SMART" id="SM00344">
    <property type="entry name" value="HTH_ASNC"/>
    <property type="match status" value="1"/>
</dbReference>
<proteinExistence type="predicted"/>
<protein>
    <recommendedName>
        <fullName evidence="3">Lrp/AsnC family transcriptional regulator</fullName>
    </recommendedName>
</protein>
<evidence type="ECO:0008006" key="3">
    <source>
        <dbReference type="Google" id="ProtNLM"/>
    </source>
</evidence>
<keyword evidence="1" id="KW-0614">Plasmid</keyword>
<reference evidence="2" key="1">
    <citation type="submission" date="2019-05" db="EMBL/GenBank/DDBJ databases">
        <title>Genome sequence and methylation pattern of the halophilic Archaeon Natrinema versiforme BOL5-4.</title>
        <authorList>
            <person name="DasSarma P."/>
            <person name="Anton B.P."/>
            <person name="DasSarma S.L."/>
            <person name="Martinez F.L."/>
            <person name="Guzman D."/>
            <person name="Roberts R.J."/>
            <person name="DasSarma S."/>
        </authorList>
    </citation>
    <scope>NUCLEOTIDE SEQUENCE [LARGE SCALE GENOMIC DNA]</scope>
    <source>
        <strain evidence="2">BOL5-4</strain>
        <plasmid evidence="2">pnve500</plasmid>
    </source>
</reference>
<accession>A0A4P8WMN6</accession>
<sequence>MDRFDDRLVDACRRNGDVTDRDGTTKLIRRRLRLLEADDALKDVAVRVNYDRLGYRTAVIWLTVDMAVVDHCIERLQARPAFVTVYEVSGTPNVFAVGKFRHELALATCLEDLLTATDVRSVSVDRVEAVVEEGPPVNPPDAIRSR</sequence>
<dbReference type="InterPro" id="IPR019888">
    <property type="entry name" value="Tscrpt_reg_AsnC-like"/>
</dbReference>
<evidence type="ECO:0000313" key="2">
    <source>
        <dbReference type="Proteomes" id="UP000302218"/>
    </source>
</evidence>
<dbReference type="OrthoDB" id="382010at2157"/>
<dbReference type="RefSeq" id="WP_138247093.1">
    <property type="nucleotide sequence ID" value="NZ_CP040331.1"/>
</dbReference>
<organism evidence="1 2">
    <name type="scientific">Natrinema versiforme</name>
    <dbReference type="NCBI Taxonomy" id="88724"/>
    <lineage>
        <taxon>Archaea</taxon>
        <taxon>Methanobacteriati</taxon>
        <taxon>Methanobacteriota</taxon>
        <taxon>Stenosarchaea group</taxon>
        <taxon>Halobacteria</taxon>
        <taxon>Halobacteriales</taxon>
        <taxon>Natrialbaceae</taxon>
        <taxon>Natrinema</taxon>
    </lineage>
</organism>